<dbReference type="AlphaFoldDB" id="A0A1Z4JKQ7"/>
<dbReference type="Proteomes" id="UP000217895">
    <property type="component" value="Chromosome"/>
</dbReference>
<evidence type="ECO:0000313" key="3">
    <source>
        <dbReference type="EMBL" id="BAY57300.1"/>
    </source>
</evidence>
<accession>A0A1Z4JKQ7</accession>
<evidence type="ECO:0000256" key="1">
    <source>
        <dbReference type="SAM" id="MobiDB-lite"/>
    </source>
</evidence>
<feature type="chain" id="PRO_5011119022" evidence="2">
    <location>
        <begin position="27"/>
        <end position="925"/>
    </location>
</feature>
<gene>
    <name evidence="3" type="ORF">NIES2135_41650</name>
</gene>
<evidence type="ECO:0000256" key="2">
    <source>
        <dbReference type="SAM" id="SignalP"/>
    </source>
</evidence>
<organism evidence="3 4">
    <name type="scientific">Leptolyngbya boryana NIES-2135</name>
    <dbReference type="NCBI Taxonomy" id="1973484"/>
    <lineage>
        <taxon>Bacteria</taxon>
        <taxon>Bacillati</taxon>
        <taxon>Cyanobacteriota</taxon>
        <taxon>Cyanophyceae</taxon>
        <taxon>Leptolyngbyales</taxon>
        <taxon>Leptolyngbyaceae</taxon>
        <taxon>Leptolyngbya group</taxon>
        <taxon>Leptolyngbya</taxon>
    </lineage>
</organism>
<reference evidence="3 4" key="1">
    <citation type="submission" date="2017-06" db="EMBL/GenBank/DDBJ databases">
        <title>Genome sequencing of cyanobaciteial culture collection at National Institute for Environmental Studies (NIES).</title>
        <authorList>
            <person name="Hirose Y."/>
            <person name="Shimura Y."/>
            <person name="Fujisawa T."/>
            <person name="Nakamura Y."/>
            <person name="Kawachi M."/>
        </authorList>
    </citation>
    <scope>NUCLEOTIDE SEQUENCE [LARGE SCALE GENOMIC DNA]</scope>
    <source>
        <strain evidence="3 4">NIES-2135</strain>
    </source>
</reference>
<evidence type="ECO:0000313" key="4">
    <source>
        <dbReference type="Proteomes" id="UP000217895"/>
    </source>
</evidence>
<feature type="region of interest" description="Disordered" evidence="1">
    <location>
        <begin position="73"/>
        <end position="109"/>
    </location>
</feature>
<proteinExistence type="predicted"/>
<name>A0A1Z4JKQ7_LEPBY</name>
<keyword evidence="2" id="KW-0732">Signal</keyword>
<keyword evidence="4" id="KW-1185">Reference proteome</keyword>
<feature type="signal peptide" evidence="2">
    <location>
        <begin position="1"/>
        <end position="26"/>
    </location>
</feature>
<dbReference type="EMBL" id="AP018203">
    <property type="protein sequence ID" value="BAY57300.1"/>
    <property type="molecule type" value="Genomic_DNA"/>
</dbReference>
<sequence>MQRYSYFLSISVSLLINLLSLKSAIAASNLKIDLTKPIESTAETLSNLPKENLAPDPVVIAQTINPTPSEIIVPLPKDPDAPEIQQPAQPPESKPAEPKPPELPKPAIADPDVSKKLLDAIILNAIGNSSNRLPWVVNPASNLLESTTSFTPAKTENYTDIDAQYRDDQLLIREFDFAHFPKPDQFYWVLPKNRVVIETRGWQAGIDYQGQERIVEIEQRIKLTQALWGLQAVWSLPQPFRDLYGKTDTSQFTIQTISGEINNPPGVAAAPVVINNPTLSPTAVRIAPPPSLSSGSSNTSNGGSSLFQFLEPENAPLILQAYPTSNLQPLLEAEGLFVGSKIPQSALEAARIGWKNPFTGEGESTAPIMSSLPGIKIGQLGKFDNLDLLNILVNPSLNLSERNLAYFNSLFWIPLGQRSPQILRTKITEADDRFWHRLSLNQPHNRTLLQYDATRPQATYTNVFANPGFSISFSMKKGQVNDLQSLNSSLGLLLGGVFSFVRPKELTQSLEESRDLYDRREPFSGIVTQATSNQRSAINQRLNRGLYYANTTSGIKQISGTITFPSTITPGHAELFQIRVGNQRRLARFLQTESTWIPGETYFSRLELSNRDFGQLSFIGTPVPSGLTGLTPNRSSATQVVIQAPDGQEFVQDFSSSSPDYTVVPIGIRSSDIAFDRIELSQIGRSKTRVNRFEGYLFLPAVEAMLSGSSGKWNYAVNSGVWFNLNGDAAFDVATNNVGNPEPTVGIYLNSLVNHIDTRVINGSNGQPKAVVSLVPSLRLSWSSVPNSSNPAYLNLSYTYARQQDDLNYSLTPGFFLSYSRDRVEPAGFFEGQLRFKSGLEFRSSLELSDQFFSGFEALQRLSVIWSAGLYIQNYRSTESLISRESALSYGIILRNRSSRGFAWRSRLGMSGDSFEVRLEGGYQF</sequence>
<protein>
    <submittedName>
        <fullName evidence="3">Uncharacterized protein</fullName>
    </submittedName>
</protein>